<keyword evidence="8" id="KW-1185">Reference proteome</keyword>
<evidence type="ECO:0000256" key="5">
    <source>
        <dbReference type="PROSITE-ProRule" id="PRU00335"/>
    </source>
</evidence>
<evidence type="ECO:0000313" key="8">
    <source>
        <dbReference type="Proteomes" id="UP001646141"/>
    </source>
</evidence>
<evidence type="ECO:0000256" key="4">
    <source>
        <dbReference type="ARBA" id="ARBA00023163"/>
    </source>
</evidence>
<keyword evidence="1" id="KW-0678">Repressor</keyword>
<dbReference type="SUPFAM" id="SSF46689">
    <property type="entry name" value="Homeodomain-like"/>
    <property type="match status" value="1"/>
</dbReference>
<gene>
    <name evidence="7" type="ORF">D3226_00430</name>
</gene>
<dbReference type="Proteomes" id="UP001646141">
    <property type="component" value="Unassembled WGS sequence"/>
</dbReference>
<sequence length="192" mass="20131">MAIEQISEAALALLNEGGNAALTMRAVAASVGVTAPSLYSRVRSVDDLADLALDRALGADPTLHALCESTDSAPEQVLHALFQHLRHHPWACRIIAERTPRGPHYLRLSERLIVGLKRAGVEEPLAASYALSNFVIGSALTAGVAEHEASTSVDPEAAPSYALAHAAGGDPIRGPETVFARGLAVLLDGFRA</sequence>
<dbReference type="InterPro" id="IPR001647">
    <property type="entry name" value="HTH_TetR"/>
</dbReference>
<protein>
    <submittedName>
        <fullName evidence="7">TetR/AcrR family transcriptional regulator</fullName>
    </submittedName>
</protein>
<dbReference type="InterPro" id="IPR050109">
    <property type="entry name" value="HTH-type_TetR-like_transc_reg"/>
</dbReference>
<evidence type="ECO:0000313" key="7">
    <source>
        <dbReference type="EMBL" id="MBL3688430.1"/>
    </source>
</evidence>
<dbReference type="PANTHER" id="PTHR30055:SF151">
    <property type="entry name" value="TRANSCRIPTIONAL REGULATORY PROTEIN"/>
    <property type="match status" value="1"/>
</dbReference>
<keyword evidence="4" id="KW-0804">Transcription</keyword>
<name>A0ABS1SLF3_9MICO</name>
<dbReference type="InterPro" id="IPR009057">
    <property type="entry name" value="Homeodomain-like_sf"/>
</dbReference>
<proteinExistence type="predicted"/>
<accession>A0ABS1SLF3</accession>
<comment type="caution">
    <text evidence="7">The sequence shown here is derived from an EMBL/GenBank/DDBJ whole genome shotgun (WGS) entry which is preliminary data.</text>
</comment>
<dbReference type="PANTHER" id="PTHR30055">
    <property type="entry name" value="HTH-TYPE TRANSCRIPTIONAL REGULATOR RUTR"/>
    <property type="match status" value="1"/>
</dbReference>
<feature type="domain" description="HTH tetR-type" evidence="6">
    <location>
        <begin position="1"/>
        <end position="60"/>
    </location>
</feature>
<evidence type="ECO:0000256" key="3">
    <source>
        <dbReference type="ARBA" id="ARBA00023125"/>
    </source>
</evidence>
<keyword evidence="2" id="KW-0805">Transcription regulation</keyword>
<dbReference type="Pfam" id="PF02909">
    <property type="entry name" value="TetR_C_1"/>
    <property type="match status" value="1"/>
</dbReference>
<dbReference type="Pfam" id="PF00440">
    <property type="entry name" value="TetR_N"/>
    <property type="match status" value="1"/>
</dbReference>
<organism evidence="7 8">
    <name type="scientific">Leucobacter chromiireducens subsp. chromiireducens</name>
    <dbReference type="NCBI Taxonomy" id="660067"/>
    <lineage>
        <taxon>Bacteria</taxon>
        <taxon>Bacillati</taxon>
        <taxon>Actinomycetota</taxon>
        <taxon>Actinomycetes</taxon>
        <taxon>Micrococcales</taxon>
        <taxon>Microbacteriaceae</taxon>
        <taxon>Leucobacter</taxon>
    </lineage>
</organism>
<dbReference type="PROSITE" id="PS50977">
    <property type="entry name" value="HTH_TETR_2"/>
    <property type="match status" value="1"/>
</dbReference>
<evidence type="ECO:0000256" key="2">
    <source>
        <dbReference type="ARBA" id="ARBA00023015"/>
    </source>
</evidence>
<dbReference type="InterPro" id="IPR003012">
    <property type="entry name" value="Tet_transcr_reg_TetR"/>
</dbReference>
<keyword evidence="3 5" id="KW-0238">DNA-binding</keyword>
<dbReference type="SUPFAM" id="SSF48498">
    <property type="entry name" value="Tetracyclin repressor-like, C-terminal domain"/>
    <property type="match status" value="1"/>
</dbReference>
<feature type="DNA-binding region" description="H-T-H motif" evidence="5">
    <location>
        <begin position="23"/>
        <end position="42"/>
    </location>
</feature>
<dbReference type="EMBL" id="QYAD01000001">
    <property type="protein sequence ID" value="MBL3688430.1"/>
    <property type="molecule type" value="Genomic_DNA"/>
</dbReference>
<evidence type="ECO:0000256" key="1">
    <source>
        <dbReference type="ARBA" id="ARBA00022491"/>
    </source>
</evidence>
<dbReference type="PRINTS" id="PR00400">
    <property type="entry name" value="TETREPRESSOR"/>
</dbReference>
<dbReference type="InterPro" id="IPR004111">
    <property type="entry name" value="Repressor_TetR_C"/>
</dbReference>
<evidence type="ECO:0000259" key="6">
    <source>
        <dbReference type="PROSITE" id="PS50977"/>
    </source>
</evidence>
<dbReference type="Gene3D" id="1.10.357.10">
    <property type="entry name" value="Tetracycline Repressor, domain 2"/>
    <property type="match status" value="1"/>
</dbReference>
<reference evidence="7 8" key="1">
    <citation type="submission" date="2018-09" db="EMBL/GenBank/DDBJ databases">
        <title>Comparative genomics of Leucobacter spp.</title>
        <authorList>
            <person name="Reis A.C."/>
            <person name="Kolvenbach B.A."/>
            <person name="Corvini P.F.X."/>
            <person name="Nunes O.C."/>
        </authorList>
    </citation>
    <scope>NUCLEOTIDE SEQUENCE [LARGE SCALE GENOMIC DNA]</scope>
    <source>
        <strain evidence="7 8">L-1</strain>
    </source>
</reference>
<dbReference type="InterPro" id="IPR036271">
    <property type="entry name" value="Tet_transcr_reg_TetR-rel_C_sf"/>
</dbReference>